<keyword evidence="2" id="KW-1185">Reference proteome</keyword>
<reference evidence="1" key="1">
    <citation type="journal article" date="2021" name="Microorganisms">
        <title>The Ever-Expanding Pseudomonas Genus: Description of 43 New Species and Partition of the Pseudomonas putida Group.</title>
        <authorList>
            <person name="Girard L."/>
            <person name="Lood C."/>
            <person name="Hofte M."/>
            <person name="Vandamme P."/>
            <person name="Rokni-Zadeh H."/>
            <person name="van Noort V."/>
            <person name="Lavigne R."/>
            <person name="De Mot R."/>
        </authorList>
    </citation>
    <scope>NUCLEOTIDE SEQUENCE</scope>
    <source>
        <strain evidence="1">COW40</strain>
    </source>
</reference>
<dbReference type="RefSeq" id="WP_217843293.1">
    <property type="nucleotide sequence ID" value="NZ_CP077076.1"/>
</dbReference>
<dbReference type="Proteomes" id="UP001046350">
    <property type="component" value="Chromosome"/>
</dbReference>
<accession>A0ABX8NC01</accession>
<dbReference type="EMBL" id="CP077076">
    <property type="protein sequence ID" value="QXH53899.1"/>
    <property type="molecule type" value="Genomic_DNA"/>
</dbReference>
<proteinExistence type="predicted"/>
<sequence length="326" mass="37246">MLTLLCLVYEMESHIPSSLPDFFNSLFQAVFSRHDRFKPGFQRERHSGLGESKLQRLFDAFCFMAMQLDFGGTMTEDQLRHVFYESLNYVDGISCDIEGFKKDITRVACLMLEDGFAQISFLHKSILEYHAASFVRTSSDEIAEEFYLLASEDLQCWEEVLGFLRYIDEFRYGKYYVPKHYPAELEQISSVLKLRDPSGFFQYLNQKLPGFQMRMSGTQAIGFHVTTIVPMFGFHFLLTDLIEENARAAIKDADGQAIYAAIRATKASQPGTLGINLKSLLSNIKPEGILHSMEIVAQAIQEELSKFDSVIGSERKKLKMLRPLKS</sequence>
<evidence type="ECO:0000313" key="1">
    <source>
        <dbReference type="EMBL" id="QXH53899.1"/>
    </source>
</evidence>
<name>A0ABX8NC01_9PSED</name>
<gene>
    <name evidence="1" type="ORF">KSS94_12590</name>
</gene>
<organism evidence="1 2">
    <name type="scientific">Pseudomonas fakonensis</name>
    <dbReference type="NCBI Taxonomy" id="2842355"/>
    <lineage>
        <taxon>Bacteria</taxon>
        <taxon>Pseudomonadati</taxon>
        <taxon>Pseudomonadota</taxon>
        <taxon>Gammaproteobacteria</taxon>
        <taxon>Pseudomonadales</taxon>
        <taxon>Pseudomonadaceae</taxon>
        <taxon>Pseudomonas</taxon>
    </lineage>
</organism>
<protein>
    <submittedName>
        <fullName evidence="1">Uncharacterized protein</fullName>
    </submittedName>
</protein>
<evidence type="ECO:0000313" key="2">
    <source>
        <dbReference type="Proteomes" id="UP001046350"/>
    </source>
</evidence>